<evidence type="ECO:0000256" key="2">
    <source>
        <dbReference type="ARBA" id="ARBA00022670"/>
    </source>
</evidence>
<dbReference type="GO" id="GO:0006508">
    <property type="term" value="P:proteolysis"/>
    <property type="evidence" value="ECO:0007669"/>
    <property type="project" value="UniProtKB-KW"/>
</dbReference>
<dbReference type="PROSITE" id="PS00138">
    <property type="entry name" value="SUBTILASE_SER"/>
    <property type="match status" value="1"/>
</dbReference>
<accession>A0A4R2LEK7</accession>
<evidence type="ECO:0000256" key="6">
    <source>
        <dbReference type="PROSITE-ProRule" id="PRU01240"/>
    </source>
</evidence>
<dbReference type="Pfam" id="PF18425">
    <property type="entry name" value="CspB_prodomain"/>
    <property type="match status" value="1"/>
</dbReference>
<dbReference type="PROSITE" id="PS00136">
    <property type="entry name" value="SUBTILASE_ASP"/>
    <property type="match status" value="1"/>
</dbReference>
<name>A0A4R2LEK7_9FIRM</name>
<dbReference type="PANTHER" id="PTHR43806">
    <property type="entry name" value="PEPTIDASE S8"/>
    <property type="match status" value="1"/>
</dbReference>
<dbReference type="Gene3D" id="3.40.50.200">
    <property type="entry name" value="Peptidase S8/S53 domain"/>
    <property type="match status" value="1"/>
</dbReference>
<gene>
    <name evidence="10" type="ORF">EV212_102226</name>
</gene>
<evidence type="ECO:0000256" key="7">
    <source>
        <dbReference type="RuleBase" id="RU003355"/>
    </source>
</evidence>
<protein>
    <submittedName>
        <fullName evidence="10">Subtilase family protein</fullName>
    </submittedName>
</protein>
<feature type="domain" description="Csp protease B prodomain" evidence="9">
    <location>
        <begin position="4"/>
        <end position="91"/>
    </location>
</feature>
<dbReference type="InterPro" id="IPR023827">
    <property type="entry name" value="Peptidase_S8_Asp-AS"/>
</dbReference>
<dbReference type="Gene3D" id="3.30.70.2980">
    <property type="match status" value="1"/>
</dbReference>
<evidence type="ECO:0000313" key="10">
    <source>
        <dbReference type="EMBL" id="TCO85909.1"/>
    </source>
</evidence>
<keyword evidence="3 6" id="KW-0378">Hydrolase</keyword>
<keyword evidence="4 6" id="KW-0720">Serine protease</keyword>
<dbReference type="OrthoDB" id="9762689at2"/>
<feature type="active site" description="Charge relay system" evidence="5 6">
    <location>
        <position position="127"/>
    </location>
</feature>
<dbReference type="AlphaFoldDB" id="A0A4R2LEK7"/>
<evidence type="ECO:0000256" key="5">
    <source>
        <dbReference type="PIRSR" id="PIRSR615500-1"/>
    </source>
</evidence>
<evidence type="ECO:0000256" key="1">
    <source>
        <dbReference type="ARBA" id="ARBA00011073"/>
    </source>
</evidence>
<dbReference type="RefSeq" id="WP_132088887.1">
    <property type="nucleotide sequence ID" value="NZ_JANKAQ010000001.1"/>
</dbReference>
<feature type="active site" description="Charge relay system" evidence="5 6">
    <location>
        <position position="191"/>
    </location>
</feature>
<organism evidence="10 11">
    <name type="scientific">Frisingicoccus caecimuris</name>
    <dbReference type="NCBI Taxonomy" id="1796636"/>
    <lineage>
        <taxon>Bacteria</taxon>
        <taxon>Bacillati</taxon>
        <taxon>Bacillota</taxon>
        <taxon>Clostridia</taxon>
        <taxon>Lachnospirales</taxon>
        <taxon>Lachnospiraceae</taxon>
        <taxon>Frisingicoccus</taxon>
    </lineage>
</organism>
<dbReference type="InterPro" id="IPR017310">
    <property type="entry name" value="Pept_S8A_subtilisin_clostridia"/>
</dbReference>
<dbReference type="PANTHER" id="PTHR43806:SF11">
    <property type="entry name" value="CEREVISIN-RELATED"/>
    <property type="match status" value="1"/>
</dbReference>
<dbReference type="Proteomes" id="UP000295711">
    <property type="component" value="Unassembled WGS sequence"/>
</dbReference>
<dbReference type="InterPro" id="IPR041365">
    <property type="entry name" value="CspB_prodomain"/>
</dbReference>
<keyword evidence="2 6" id="KW-0645">Protease</keyword>
<dbReference type="InterPro" id="IPR023828">
    <property type="entry name" value="Peptidase_S8_Ser-AS"/>
</dbReference>
<dbReference type="SUPFAM" id="SSF52743">
    <property type="entry name" value="Subtilisin-like"/>
    <property type="match status" value="1"/>
</dbReference>
<dbReference type="PRINTS" id="PR00723">
    <property type="entry name" value="SUBTILISIN"/>
</dbReference>
<proteinExistence type="inferred from homology"/>
<comment type="similarity">
    <text evidence="1 6 7">Belongs to the peptidase S8 family.</text>
</comment>
<evidence type="ECO:0000313" key="11">
    <source>
        <dbReference type="Proteomes" id="UP000295711"/>
    </source>
</evidence>
<feature type="domain" description="Peptidase S8/S53" evidence="8">
    <location>
        <begin position="118"/>
        <end position="291"/>
    </location>
</feature>
<dbReference type="Pfam" id="PF00082">
    <property type="entry name" value="Peptidase_S8"/>
    <property type="match status" value="2"/>
</dbReference>
<keyword evidence="11" id="KW-1185">Reference proteome</keyword>
<dbReference type="InterPro" id="IPR036852">
    <property type="entry name" value="Peptidase_S8/S53_dom_sf"/>
</dbReference>
<dbReference type="InterPro" id="IPR015500">
    <property type="entry name" value="Peptidase_S8_subtilisin-rel"/>
</dbReference>
<dbReference type="PROSITE" id="PS51892">
    <property type="entry name" value="SUBTILASE"/>
    <property type="match status" value="1"/>
</dbReference>
<dbReference type="Gene3D" id="2.60.120.1290">
    <property type="match status" value="1"/>
</dbReference>
<feature type="active site" description="Charge relay system" evidence="5 6">
    <location>
        <position position="496"/>
    </location>
</feature>
<dbReference type="InterPro" id="IPR000209">
    <property type="entry name" value="Peptidase_S8/S53_dom"/>
</dbReference>
<feature type="domain" description="Peptidase S8/S53" evidence="8">
    <location>
        <begin position="431"/>
        <end position="532"/>
    </location>
</feature>
<comment type="caution">
    <text evidence="10">The sequence shown here is derived from an EMBL/GenBank/DDBJ whole genome shotgun (WGS) entry which is preliminary data.</text>
</comment>
<evidence type="ECO:0000256" key="4">
    <source>
        <dbReference type="ARBA" id="ARBA00022825"/>
    </source>
</evidence>
<dbReference type="PIRSF" id="PIRSF037894">
    <property type="entry name" value="Subtilisin_rel_CspABC"/>
    <property type="match status" value="1"/>
</dbReference>
<dbReference type="CDD" id="cd07478">
    <property type="entry name" value="Peptidases_S8_CspA-like"/>
    <property type="match status" value="1"/>
</dbReference>
<dbReference type="InterPro" id="IPR034045">
    <property type="entry name" value="Pep_S8_CspA-like"/>
</dbReference>
<evidence type="ECO:0000259" key="8">
    <source>
        <dbReference type="Pfam" id="PF00082"/>
    </source>
</evidence>
<evidence type="ECO:0000256" key="3">
    <source>
        <dbReference type="ARBA" id="ARBA00022801"/>
    </source>
</evidence>
<dbReference type="GO" id="GO:0004252">
    <property type="term" value="F:serine-type endopeptidase activity"/>
    <property type="evidence" value="ECO:0007669"/>
    <property type="project" value="UniProtKB-UniRule"/>
</dbReference>
<reference evidence="10 11" key="1">
    <citation type="submission" date="2019-03" db="EMBL/GenBank/DDBJ databases">
        <title>Genomic Encyclopedia of Type Strains, Phase IV (KMG-IV): sequencing the most valuable type-strain genomes for metagenomic binning, comparative biology and taxonomic classification.</title>
        <authorList>
            <person name="Goeker M."/>
        </authorList>
    </citation>
    <scope>NUCLEOTIDE SEQUENCE [LARGE SCALE GENOMIC DNA]</scope>
    <source>
        <strain evidence="10 11">DSM 28559</strain>
    </source>
</reference>
<evidence type="ECO:0000259" key="9">
    <source>
        <dbReference type="Pfam" id="PF18425"/>
    </source>
</evidence>
<dbReference type="InterPro" id="IPR050131">
    <property type="entry name" value="Peptidase_S8_subtilisin-like"/>
</dbReference>
<sequence>MEDQKIENLLNLALSATPKEREKSYILNVGYSEETKAWDLIVKYTGSLQKYASDIVQIVELYNEYAIITVPENLVEAVSDWPEVEYIEKPKRLYFQVAQGKRASCISLVQVPPLSLTGRGVLVAVIDSGIDYKHQEFLNPDGSSRILYLWDQMAVGTPPTGYTMGREFTQEDLNQSLSEDRDAVTADTSGHGTAVAAIAAGNSGVAYESELIVVRLGQPRTESFPRTTELMQAVNYVIEKAVEIGRPVAINLSFGNTYGSHAGNSLVETYLDDMSNFWKSVLVIGTGNEGNAAGHTEVILPMGRDTEVPFLIQSYETSLNIQIWKSYVDNILLELISPEGQRVGYFQPVLGPQRFTLGQTEILIYYGEPSPFSMYQEIFVDFIPKQNYLDSGQWRFRLIPERIADGRVNFWMPTHTILNSGTRFLYPSPEHTLTIPSTALRAISVAAYDSIRNVYADFSGRGNNINGIGKPDLAAPGVGIRTAAPGNQYVTVDGTSFAAPFVTGSSALLMQYGIVDGNDPFLYGEKVKAYLRYGAQPLPGITEYPNPLIGWGALCVSESLPKK</sequence>
<dbReference type="EMBL" id="SLXA01000002">
    <property type="protein sequence ID" value="TCO85909.1"/>
    <property type="molecule type" value="Genomic_DNA"/>
</dbReference>